<keyword evidence="11" id="KW-0966">Cell projection</keyword>
<dbReference type="Proteomes" id="UP000243205">
    <property type="component" value="Unassembled WGS sequence"/>
</dbReference>
<dbReference type="InterPro" id="IPR011491">
    <property type="entry name" value="FlgE_D2"/>
</dbReference>
<evidence type="ECO:0000256" key="3">
    <source>
        <dbReference type="ARBA" id="ARBA00019015"/>
    </source>
</evidence>
<evidence type="ECO:0000256" key="5">
    <source>
        <dbReference type="RuleBase" id="RU362116"/>
    </source>
</evidence>
<dbReference type="EMBL" id="FNAQ01000006">
    <property type="protein sequence ID" value="SDE27227.1"/>
    <property type="molecule type" value="Genomic_DNA"/>
</dbReference>
<comment type="similarity">
    <text evidence="2 5">Belongs to the flagella basal body rod proteins family.</text>
</comment>
<dbReference type="InterPro" id="IPR053967">
    <property type="entry name" value="LlgE_F_G-like_D1"/>
</dbReference>
<dbReference type="InterPro" id="IPR020013">
    <property type="entry name" value="Flagellar_FlgE/F/G"/>
</dbReference>
<keyword evidence="12" id="KW-1185">Reference proteome</keyword>
<protein>
    <recommendedName>
        <fullName evidence="3 5">Flagellar hook protein FlgE</fullName>
    </recommendedName>
</protein>
<keyword evidence="11" id="KW-0282">Flagellum</keyword>
<feature type="domain" description="Flagellar basal-body/hook protein C-terminal" evidence="8">
    <location>
        <begin position="537"/>
        <end position="579"/>
    </location>
</feature>
<dbReference type="Pfam" id="PF22692">
    <property type="entry name" value="LlgE_F_G_D1"/>
    <property type="match status" value="1"/>
</dbReference>
<dbReference type="GO" id="GO:0005829">
    <property type="term" value="C:cytosol"/>
    <property type="evidence" value="ECO:0007669"/>
    <property type="project" value="TreeGrafter"/>
</dbReference>
<feature type="domain" description="Flagellar basal body rod protein N-terminal" evidence="7">
    <location>
        <begin position="10"/>
        <end position="37"/>
    </location>
</feature>
<comment type="subcellular location">
    <subcellularLocation>
        <location evidence="1 5">Bacterial flagellum basal body</location>
    </subcellularLocation>
</comment>
<dbReference type="SUPFAM" id="SSF117143">
    <property type="entry name" value="Flagellar hook protein flgE"/>
    <property type="match status" value="1"/>
</dbReference>
<dbReference type="GO" id="GO:0009424">
    <property type="term" value="C:bacterial-type flagellum hook"/>
    <property type="evidence" value="ECO:0007669"/>
    <property type="project" value="TreeGrafter"/>
</dbReference>
<dbReference type="RefSeq" id="WP_092077999.1">
    <property type="nucleotide sequence ID" value="NZ_FNAQ01000006.1"/>
</dbReference>
<accession>A0A1G7BJW4</accession>
<dbReference type="Pfam" id="PF06429">
    <property type="entry name" value="Flg_bbr_C"/>
    <property type="match status" value="1"/>
</dbReference>
<feature type="domain" description="Flagellar hook protein FlgE/F/G-like D1" evidence="10">
    <location>
        <begin position="88"/>
        <end position="150"/>
    </location>
</feature>
<evidence type="ECO:0000256" key="2">
    <source>
        <dbReference type="ARBA" id="ARBA00009677"/>
    </source>
</evidence>
<reference evidence="12" key="1">
    <citation type="submission" date="2016-10" db="EMBL/GenBank/DDBJ databases">
        <authorList>
            <person name="Varghese N."/>
            <person name="Submissions S."/>
        </authorList>
    </citation>
    <scope>NUCLEOTIDE SEQUENCE [LARGE SCALE GENOMIC DNA]</scope>
    <source>
        <strain evidence="12">DSM 8987</strain>
    </source>
</reference>
<keyword evidence="11" id="KW-0969">Cilium</keyword>
<dbReference type="Gene3D" id="2.60.98.20">
    <property type="entry name" value="Flagellar hook protein FlgE"/>
    <property type="match status" value="1"/>
</dbReference>
<dbReference type="InterPro" id="IPR019776">
    <property type="entry name" value="Flagellar_basal_body_rod_CS"/>
</dbReference>
<sequence length="581" mass="61449">MGIQSSLFSGVSGLNANGNAMTVVGNNIANSNTIGFKSSRTVFADMLSASVSGSSGTSQIGRGVSMSTVDNIFSQGTFENTESNTDLAIEGAGFFMVRDPLSGTVNYTRAGAFSFDESGMLVNPEGYAVQGYFLDPETGMPKGDVTDMQVETRTFSPANPTTNVVLATNLNANAPYLGTEGDGESPFDITNPAETSNYASSVRIFDSLGVEHLVTTYFNKLDPAGNPTDYMQWEAHVVVTAADVQPPEEIALRDAALATAETTLQTAETTLAAAETALQTAQADLDAIDPVADPAGYAAAEAIRDAALVARDAALVARDAAMEDRDTQKAAAADWVEVSRSMLTFDTNGRLINVTDMSNGTGGWSAYDTLDRTNNFILDPVSGTATGNLYQVSDAGEALPNTTDTEVVNTTPKIGTVLDAANDDYGLTWINESDNEQQIFFTFNATQYSSESDVVSQSQDGYATGTLVSLSIDNDGNILGNYSNGEPRKLGRIALAKFSNPLGLIKAGYNMYAATDQSGTPIIGTVGSGVGRIYTNSLEMSNVDLAQEFVKMITTQRGFQANSKIITTTDEMLGELINLKR</sequence>
<dbReference type="OrthoDB" id="9804559at2"/>
<keyword evidence="6" id="KW-0175">Coiled coil</keyword>
<dbReference type="InterPro" id="IPR037925">
    <property type="entry name" value="FlgE/F/G-like"/>
</dbReference>
<feature type="domain" description="Flagellar hook protein FlgE D2" evidence="9">
    <location>
        <begin position="323"/>
        <end position="462"/>
    </location>
</feature>
<dbReference type="GO" id="GO:0009425">
    <property type="term" value="C:bacterial-type flagellum basal body"/>
    <property type="evidence" value="ECO:0007669"/>
    <property type="project" value="UniProtKB-SubCell"/>
</dbReference>
<evidence type="ECO:0000256" key="6">
    <source>
        <dbReference type="SAM" id="Coils"/>
    </source>
</evidence>
<proteinExistence type="inferred from homology"/>
<dbReference type="AlphaFoldDB" id="A0A1G7BJW4"/>
<keyword evidence="4 5" id="KW-0975">Bacterial flagellum</keyword>
<comment type="function">
    <text evidence="5">A flexible structure which links the flagellar filament to the drive apparatus in the basal body.</text>
</comment>
<dbReference type="Pfam" id="PF07559">
    <property type="entry name" value="FlgE_D2"/>
    <property type="match status" value="2"/>
</dbReference>
<gene>
    <name evidence="11" type="ORF">SAMN05661003_10672</name>
</gene>
<evidence type="ECO:0000256" key="1">
    <source>
        <dbReference type="ARBA" id="ARBA00004117"/>
    </source>
</evidence>
<feature type="domain" description="Flagellar hook protein FlgE D2" evidence="9">
    <location>
        <begin position="182"/>
        <end position="261"/>
    </location>
</feature>
<evidence type="ECO:0000313" key="12">
    <source>
        <dbReference type="Proteomes" id="UP000243205"/>
    </source>
</evidence>
<evidence type="ECO:0000259" key="8">
    <source>
        <dbReference type="Pfam" id="PF06429"/>
    </source>
</evidence>
<dbReference type="PANTHER" id="PTHR30435:SF1">
    <property type="entry name" value="FLAGELLAR HOOK PROTEIN FLGE"/>
    <property type="match status" value="1"/>
</dbReference>
<evidence type="ECO:0000313" key="11">
    <source>
        <dbReference type="EMBL" id="SDE27227.1"/>
    </source>
</evidence>
<dbReference type="InterPro" id="IPR037058">
    <property type="entry name" value="Falgellar_hook_FlgE_sf"/>
</dbReference>
<evidence type="ECO:0000259" key="9">
    <source>
        <dbReference type="Pfam" id="PF07559"/>
    </source>
</evidence>
<dbReference type="InterPro" id="IPR001444">
    <property type="entry name" value="Flag_bb_rod_N"/>
</dbReference>
<dbReference type="Pfam" id="PF00460">
    <property type="entry name" value="Flg_bb_rod"/>
    <property type="match status" value="1"/>
</dbReference>
<feature type="coiled-coil region" evidence="6">
    <location>
        <begin position="257"/>
        <end position="284"/>
    </location>
</feature>
<dbReference type="NCBIfam" id="TIGR03506">
    <property type="entry name" value="FlgEFG_subfam"/>
    <property type="match status" value="2"/>
</dbReference>
<dbReference type="PANTHER" id="PTHR30435">
    <property type="entry name" value="FLAGELLAR PROTEIN"/>
    <property type="match status" value="1"/>
</dbReference>
<organism evidence="11 12">
    <name type="scientific">Desulfuromonas thiophila</name>
    <dbReference type="NCBI Taxonomy" id="57664"/>
    <lineage>
        <taxon>Bacteria</taxon>
        <taxon>Pseudomonadati</taxon>
        <taxon>Thermodesulfobacteriota</taxon>
        <taxon>Desulfuromonadia</taxon>
        <taxon>Desulfuromonadales</taxon>
        <taxon>Desulfuromonadaceae</taxon>
        <taxon>Desulfuromonas</taxon>
    </lineage>
</organism>
<dbReference type="GO" id="GO:0071978">
    <property type="term" value="P:bacterial-type flagellum-dependent swarming motility"/>
    <property type="evidence" value="ECO:0007669"/>
    <property type="project" value="TreeGrafter"/>
</dbReference>
<evidence type="ECO:0000259" key="10">
    <source>
        <dbReference type="Pfam" id="PF22692"/>
    </source>
</evidence>
<dbReference type="STRING" id="57664.SAMN05661003_10672"/>
<name>A0A1G7BJW4_9BACT</name>
<evidence type="ECO:0000256" key="4">
    <source>
        <dbReference type="ARBA" id="ARBA00023143"/>
    </source>
</evidence>
<dbReference type="InterPro" id="IPR010930">
    <property type="entry name" value="Flg_bb/hook_C_dom"/>
</dbReference>
<dbReference type="PROSITE" id="PS00588">
    <property type="entry name" value="FLAGELLA_BB_ROD"/>
    <property type="match status" value="1"/>
</dbReference>
<evidence type="ECO:0000259" key="7">
    <source>
        <dbReference type="Pfam" id="PF00460"/>
    </source>
</evidence>